<feature type="region of interest" description="Disordered" evidence="1">
    <location>
        <begin position="720"/>
        <end position="752"/>
    </location>
</feature>
<dbReference type="Proteomes" id="UP000663888">
    <property type="component" value="Unassembled WGS sequence"/>
</dbReference>
<evidence type="ECO:0000313" key="2">
    <source>
        <dbReference type="EMBL" id="CAE6402708.1"/>
    </source>
</evidence>
<feature type="compositionally biased region" description="Low complexity" evidence="1">
    <location>
        <begin position="348"/>
        <end position="360"/>
    </location>
</feature>
<feature type="region of interest" description="Disordered" evidence="1">
    <location>
        <begin position="680"/>
        <end position="704"/>
    </location>
</feature>
<evidence type="ECO:0000256" key="1">
    <source>
        <dbReference type="SAM" id="MobiDB-lite"/>
    </source>
</evidence>
<dbReference type="AlphaFoldDB" id="A0A8H2WQZ4"/>
<sequence length="752" mass="80778">MGNVCGGTKALNEHPTHHRLGSVSDTPHPQIQPNNNAPAQAPVAKPKPSKAPAANANGPEERARRAQAAEERAKAASARGTVASNPKQGQLAAKLNQPIDRTNNNGREEEPLRNVIIHFAPRTNKSRLMGRPLWLHISALSPDEYEAYPPALEDIASIGQDGGKEDWESRSVSVLVAKGWMKGRYRDQVEGEVVDKVLRYFFPSPAQTDCLSAGQFFAALRLISHAQRGHALDRSLVFIQARVSNEGNGRTSPHKAKSLHNLRSLPPAPIRPSPVRPLQLAPEEPAPASDDRYGPSALGPSPVRGEPVLPKSAPAGGSSNPFRRTLSTPGDTTPNHFDHPPLPNFNPALVAEALASSSALIDDDGSPIRDKPSTGLGRSLSTKTAPESPSNPFRRSSHSPAPPPVRSQSPPMLPRRPPLPPPRDSTLPILPPPRHPQQPVKPPKPSTSSKPKPPPMLPAGGTPSELIKQSLRAAKGAQRANELSLDKQRTWEVIKSSSHGTSHSSGTGGGGVAQALAQLTASNLRTLPHAPHPPPGPSTNSSSLDRVATARPDPIPGLPPLPPKPASHHGHSRAPSTSHRIDAPTPGRPVRSKSLHHSPSHTPPNESPIQPPPRRRPESIQFTGGQAPKSRAESPSPNPLSRRTSVRSQTFYDEVRRRAGELEPRLDAVRAKAEGKLSSKGYMTRRGKGEQGEPLVDLDDEGGSIVDGEIDWREWEREDDVARRFRSSPTGGLSVDRDEPTSDHNGWRPLPG</sequence>
<feature type="compositionally biased region" description="Low complexity" evidence="1">
    <location>
        <begin position="276"/>
        <end position="288"/>
    </location>
</feature>
<evidence type="ECO:0000313" key="3">
    <source>
        <dbReference type="Proteomes" id="UP000663888"/>
    </source>
</evidence>
<feature type="compositionally biased region" description="Pro residues" evidence="1">
    <location>
        <begin position="400"/>
        <end position="457"/>
    </location>
</feature>
<feature type="compositionally biased region" description="Basic and acidic residues" evidence="1">
    <location>
        <begin position="735"/>
        <end position="746"/>
    </location>
</feature>
<feature type="compositionally biased region" description="Pro residues" evidence="1">
    <location>
        <begin position="601"/>
        <end position="612"/>
    </location>
</feature>
<gene>
    <name evidence="2" type="ORF">RDB_LOCUS4788</name>
</gene>
<organism evidence="2 3">
    <name type="scientific">Rhizoctonia solani</name>
    <dbReference type="NCBI Taxonomy" id="456999"/>
    <lineage>
        <taxon>Eukaryota</taxon>
        <taxon>Fungi</taxon>
        <taxon>Dikarya</taxon>
        <taxon>Basidiomycota</taxon>
        <taxon>Agaricomycotina</taxon>
        <taxon>Agaricomycetes</taxon>
        <taxon>Cantharellales</taxon>
        <taxon>Ceratobasidiaceae</taxon>
        <taxon>Rhizoctonia</taxon>
    </lineage>
</organism>
<comment type="caution">
    <text evidence="2">The sequence shown here is derived from an EMBL/GenBank/DDBJ whole genome shotgun (WGS) entry which is preliminary data.</text>
</comment>
<feature type="compositionally biased region" description="Pro residues" evidence="1">
    <location>
        <begin position="553"/>
        <end position="565"/>
    </location>
</feature>
<feature type="compositionally biased region" description="Polar residues" evidence="1">
    <location>
        <begin position="379"/>
        <end position="394"/>
    </location>
</feature>
<feature type="compositionally biased region" description="Basic and acidic residues" evidence="1">
    <location>
        <begin position="59"/>
        <end position="74"/>
    </location>
</feature>
<feature type="compositionally biased region" description="Basic residues" evidence="1">
    <location>
        <begin position="590"/>
        <end position="599"/>
    </location>
</feature>
<feature type="compositionally biased region" description="Polar residues" evidence="1">
    <location>
        <begin position="317"/>
        <end position="335"/>
    </location>
</feature>
<dbReference type="EMBL" id="CAJMWX010000114">
    <property type="protein sequence ID" value="CAE6402708.1"/>
    <property type="molecule type" value="Genomic_DNA"/>
</dbReference>
<proteinExistence type="predicted"/>
<accession>A0A8H2WQZ4</accession>
<feature type="compositionally biased region" description="Polar residues" evidence="1">
    <location>
        <begin position="633"/>
        <end position="651"/>
    </location>
</feature>
<protein>
    <submittedName>
        <fullName evidence="2">Uncharacterized protein</fullName>
    </submittedName>
</protein>
<feature type="compositionally biased region" description="Low complexity" evidence="1">
    <location>
        <begin position="496"/>
        <end position="505"/>
    </location>
</feature>
<reference evidence="2" key="1">
    <citation type="submission" date="2021-01" db="EMBL/GenBank/DDBJ databases">
        <authorList>
            <person name="Kaushik A."/>
        </authorList>
    </citation>
    <scope>NUCLEOTIDE SEQUENCE</scope>
    <source>
        <strain evidence="2">AG4-R118</strain>
    </source>
</reference>
<feature type="region of interest" description="Disordered" evidence="1">
    <location>
        <begin position="245"/>
        <end position="652"/>
    </location>
</feature>
<feature type="compositionally biased region" description="Pro residues" evidence="1">
    <location>
        <begin position="266"/>
        <end position="275"/>
    </location>
</feature>
<feature type="region of interest" description="Disordered" evidence="1">
    <location>
        <begin position="1"/>
        <end position="107"/>
    </location>
</feature>
<name>A0A8H2WQZ4_9AGAM</name>
<feature type="compositionally biased region" description="Low complexity" evidence="1">
    <location>
        <begin position="27"/>
        <end position="57"/>
    </location>
</feature>